<organism evidence="4 5">
    <name type="scientific">Pilimelia columellifera subsp. columellifera</name>
    <dbReference type="NCBI Taxonomy" id="706583"/>
    <lineage>
        <taxon>Bacteria</taxon>
        <taxon>Bacillati</taxon>
        <taxon>Actinomycetota</taxon>
        <taxon>Actinomycetes</taxon>
        <taxon>Micromonosporales</taxon>
        <taxon>Micromonosporaceae</taxon>
        <taxon>Pilimelia</taxon>
    </lineage>
</organism>
<feature type="DNA-binding region" description="H-T-H motif" evidence="2">
    <location>
        <begin position="23"/>
        <end position="42"/>
    </location>
</feature>
<dbReference type="InterPro" id="IPR009057">
    <property type="entry name" value="Homeodomain-like_sf"/>
</dbReference>
<keyword evidence="5" id="KW-1185">Reference proteome</keyword>
<evidence type="ECO:0000256" key="2">
    <source>
        <dbReference type="PROSITE-ProRule" id="PRU00335"/>
    </source>
</evidence>
<sequence length="183" mass="19980">MTQEDWFRIACEGLILEGEAGLTLHALTTRAGVTHGSFYHHFKGQAGFVTAFLEHLERRAFIDVPAAEDHDLATPVGAQEALRRLVEIIAAEDLHLEAAVRRWAQSNPTVAVVVNEIDARRAELLCRLFLAATGDVARAAYLARLNGALYLGAVHSRPPIQGAEYARMATDLARLLAEEGQVS</sequence>
<evidence type="ECO:0000256" key="1">
    <source>
        <dbReference type="ARBA" id="ARBA00023125"/>
    </source>
</evidence>
<evidence type="ECO:0000313" key="5">
    <source>
        <dbReference type="Proteomes" id="UP001499978"/>
    </source>
</evidence>
<name>A0ABN3NF79_9ACTN</name>
<dbReference type="Gene3D" id="1.10.357.10">
    <property type="entry name" value="Tetracycline Repressor, domain 2"/>
    <property type="match status" value="1"/>
</dbReference>
<feature type="domain" description="HTH tetR-type" evidence="3">
    <location>
        <begin position="1"/>
        <end position="60"/>
    </location>
</feature>
<dbReference type="PROSITE" id="PS50977">
    <property type="entry name" value="HTH_TETR_2"/>
    <property type="match status" value="1"/>
</dbReference>
<comment type="caution">
    <text evidence="4">The sequence shown here is derived from an EMBL/GenBank/DDBJ whole genome shotgun (WGS) entry which is preliminary data.</text>
</comment>
<dbReference type="Pfam" id="PF00440">
    <property type="entry name" value="TetR_N"/>
    <property type="match status" value="1"/>
</dbReference>
<dbReference type="RefSeq" id="WP_344171143.1">
    <property type="nucleotide sequence ID" value="NZ_BAAARY010000006.1"/>
</dbReference>
<reference evidence="4 5" key="1">
    <citation type="journal article" date="2019" name="Int. J. Syst. Evol. Microbiol.">
        <title>The Global Catalogue of Microorganisms (GCM) 10K type strain sequencing project: providing services to taxonomists for standard genome sequencing and annotation.</title>
        <authorList>
            <consortium name="The Broad Institute Genomics Platform"/>
            <consortium name="The Broad Institute Genome Sequencing Center for Infectious Disease"/>
            <person name="Wu L."/>
            <person name="Ma J."/>
        </authorList>
    </citation>
    <scope>NUCLEOTIDE SEQUENCE [LARGE SCALE GENOMIC DNA]</scope>
    <source>
        <strain evidence="4 5">JCM 3367</strain>
    </source>
</reference>
<keyword evidence="1 2" id="KW-0238">DNA-binding</keyword>
<dbReference type="SUPFAM" id="SSF46689">
    <property type="entry name" value="Homeodomain-like"/>
    <property type="match status" value="1"/>
</dbReference>
<dbReference type="EMBL" id="BAAARY010000006">
    <property type="protein sequence ID" value="GAA2520668.1"/>
    <property type="molecule type" value="Genomic_DNA"/>
</dbReference>
<dbReference type="Proteomes" id="UP001499978">
    <property type="component" value="Unassembled WGS sequence"/>
</dbReference>
<accession>A0ABN3NF79</accession>
<protein>
    <submittedName>
        <fullName evidence="4">TetR/AcrR family transcriptional regulator</fullName>
    </submittedName>
</protein>
<evidence type="ECO:0000259" key="3">
    <source>
        <dbReference type="PROSITE" id="PS50977"/>
    </source>
</evidence>
<gene>
    <name evidence="4" type="ORF">GCM10010201_17830</name>
</gene>
<evidence type="ECO:0000313" key="4">
    <source>
        <dbReference type="EMBL" id="GAA2520668.1"/>
    </source>
</evidence>
<proteinExistence type="predicted"/>
<dbReference type="InterPro" id="IPR001647">
    <property type="entry name" value="HTH_TetR"/>
</dbReference>